<feature type="region of interest" description="Disordered" evidence="1">
    <location>
        <begin position="39"/>
        <end position="78"/>
    </location>
</feature>
<accession>A0A5E4NKV0</accession>
<name>A0A5E4NKV0_9HEMI</name>
<evidence type="ECO:0000313" key="2">
    <source>
        <dbReference type="EMBL" id="VVC45597.1"/>
    </source>
</evidence>
<feature type="compositionally biased region" description="Polar residues" evidence="1">
    <location>
        <begin position="53"/>
        <end position="68"/>
    </location>
</feature>
<gene>
    <name evidence="2" type="ORF">CINCED_3A003946</name>
</gene>
<dbReference type="EMBL" id="CABPRJ010002406">
    <property type="protein sequence ID" value="VVC45597.1"/>
    <property type="molecule type" value="Genomic_DNA"/>
</dbReference>
<keyword evidence="3" id="KW-1185">Reference proteome</keyword>
<evidence type="ECO:0000313" key="3">
    <source>
        <dbReference type="Proteomes" id="UP000325440"/>
    </source>
</evidence>
<proteinExistence type="predicted"/>
<evidence type="ECO:0000256" key="1">
    <source>
        <dbReference type="SAM" id="MobiDB-lite"/>
    </source>
</evidence>
<dbReference type="Proteomes" id="UP000325440">
    <property type="component" value="Unassembled WGS sequence"/>
</dbReference>
<protein>
    <submittedName>
        <fullName evidence="2">Uncharacterized protein</fullName>
    </submittedName>
</protein>
<dbReference type="AlphaFoldDB" id="A0A5E4NKV0"/>
<reference evidence="2 3" key="1">
    <citation type="submission" date="2019-08" db="EMBL/GenBank/DDBJ databases">
        <authorList>
            <person name="Alioto T."/>
            <person name="Alioto T."/>
            <person name="Gomez Garrido J."/>
        </authorList>
    </citation>
    <scope>NUCLEOTIDE SEQUENCE [LARGE SCALE GENOMIC DNA]</scope>
</reference>
<organism evidence="2 3">
    <name type="scientific">Cinara cedri</name>
    <dbReference type="NCBI Taxonomy" id="506608"/>
    <lineage>
        <taxon>Eukaryota</taxon>
        <taxon>Metazoa</taxon>
        <taxon>Ecdysozoa</taxon>
        <taxon>Arthropoda</taxon>
        <taxon>Hexapoda</taxon>
        <taxon>Insecta</taxon>
        <taxon>Pterygota</taxon>
        <taxon>Neoptera</taxon>
        <taxon>Paraneoptera</taxon>
        <taxon>Hemiptera</taxon>
        <taxon>Sternorrhyncha</taxon>
        <taxon>Aphidomorpha</taxon>
        <taxon>Aphidoidea</taxon>
        <taxon>Aphididae</taxon>
        <taxon>Lachninae</taxon>
        <taxon>Cinara</taxon>
    </lineage>
</organism>
<sequence>MTNSNSQGGFSGHINHANYLIAKEEKRTECDGRDCTYPEFDGLSSEVEENDQPYGNMTQQSEESNAVSESGRPADSFNPFIEWEEDTSFEIIIHCGGIEDLDKNIFVELFFNK</sequence>